<dbReference type="AlphaFoldDB" id="A0A445FGE7"/>
<proteinExistence type="predicted"/>
<organism evidence="2 3">
    <name type="scientific">Glycine soja</name>
    <name type="common">Wild soybean</name>
    <dbReference type="NCBI Taxonomy" id="3848"/>
    <lineage>
        <taxon>Eukaryota</taxon>
        <taxon>Viridiplantae</taxon>
        <taxon>Streptophyta</taxon>
        <taxon>Embryophyta</taxon>
        <taxon>Tracheophyta</taxon>
        <taxon>Spermatophyta</taxon>
        <taxon>Magnoliopsida</taxon>
        <taxon>eudicotyledons</taxon>
        <taxon>Gunneridae</taxon>
        <taxon>Pentapetalae</taxon>
        <taxon>rosids</taxon>
        <taxon>fabids</taxon>
        <taxon>Fabales</taxon>
        <taxon>Fabaceae</taxon>
        <taxon>Papilionoideae</taxon>
        <taxon>50 kb inversion clade</taxon>
        <taxon>NPAAA clade</taxon>
        <taxon>indigoferoid/millettioid clade</taxon>
        <taxon>Phaseoleae</taxon>
        <taxon>Glycine</taxon>
        <taxon>Glycine subgen. Soja</taxon>
    </lineage>
</organism>
<dbReference type="EMBL" id="QZWG01000019">
    <property type="protein sequence ID" value="RZB47883.1"/>
    <property type="molecule type" value="Genomic_DNA"/>
</dbReference>
<gene>
    <name evidence="2" type="ORF">D0Y65_051446</name>
</gene>
<dbReference type="InterPro" id="IPR039537">
    <property type="entry name" value="Retrotran_Ty1/copia-like"/>
</dbReference>
<dbReference type="PROSITE" id="PS50994">
    <property type="entry name" value="INTEGRASE"/>
    <property type="match status" value="1"/>
</dbReference>
<reference evidence="2 3" key="1">
    <citation type="submission" date="2018-09" db="EMBL/GenBank/DDBJ databases">
        <title>A high-quality reference genome of wild soybean provides a powerful tool to mine soybean genomes.</title>
        <authorList>
            <person name="Xie M."/>
            <person name="Chung C.Y.L."/>
            <person name="Li M.-W."/>
            <person name="Wong F.-L."/>
            <person name="Chan T.-F."/>
            <person name="Lam H.-M."/>
        </authorList>
    </citation>
    <scope>NUCLEOTIDE SEQUENCE [LARGE SCALE GENOMIC DNA]</scope>
    <source>
        <strain evidence="3">cv. W05</strain>
        <tissue evidence="2">Hypocotyl of etiolated seedlings</tissue>
    </source>
</reference>
<dbReference type="InterPro" id="IPR036397">
    <property type="entry name" value="RNaseH_sf"/>
</dbReference>
<dbReference type="InterPro" id="IPR057670">
    <property type="entry name" value="SH3_retrovirus"/>
</dbReference>
<feature type="domain" description="Integrase catalytic" evidence="1">
    <location>
        <begin position="1"/>
        <end position="113"/>
    </location>
</feature>
<comment type="caution">
    <text evidence="2">The sequence shown here is derived from an EMBL/GenBank/DDBJ whole genome shotgun (WGS) entry which is preliminary data.</text>
</comment>
<dbReference type="GO" id="GO:0015074">
    <property type="term" value="P:DNA integration"/>
    <property type="evidence" value="ECO:0007669"/>
    <property type="project" value="InterPro"/>
</dbReference>
<dbReference type="PANTHER" id="PTHR42648">
    <property type="entry name" value="TRANSPOSASE, PUTATIVE-RELATED"/>
    <property type="match status" value="1"/>
</dbReference>
<keyword evidence="3" id="KW-1185">Reference proteome</keyword>
<evidence type="ECO:0000259" key="1">
    <source>
        <dbReference type="PROSITE" id="PS50994"/>
    </source>
</evidence>
<dbReference type="SUPFAM" id="SSF53098">
    <property type="entry name" value="Ribonuclease H-like"/>
    <property type="match status" value="1"/>
</dbReference>
<dbReference type="Pfam" id="PF00665">
    <property type="entry name" value="rve"/>
    <property type="match status" value="1"/>
</dbReference>
<sequence length="362" mass="41413">MFELVHSDVWGPTIESFDGSKYFITLIDNFSHVTWVYLLKSKSEFMDVFKDFHMLVLNQFFIKIQILHYDNDTKYMSKSMTQYLNFHGGVVHQISCVGTSQQNGVAESKNRDLLGKKTCSLMIQMHVPKLVYIINQLPNRVLPFKSPLEVLLGKSIDPSQLKVFGCICFVHKQIPFRDKFDSQAAKCVFLGYSSTKKGYQWYHSDFGKLFVTRDVEFEETTSYYNKSEDVLHDVFPLPISYNIPIDSELIISPNSPDIAIDTCNKPTCPASIDKDTESANTPLNTKGASSDCSQVDSFDCTQGELVPTEHVTLELQDVHHRQYPARNHAHPLNLQDFVIVNHENCIYSLKTKEFSQNDSTIY</sequence>
<evidence type="ECO:0000313" key="2">
    <source>
        <dbReference type="EMBL" id="RZB47883.1"/>
    </source>
</evidence>
<accession>A0A445FGE7</accession>
<dbReference type="Pfam" id="PF25597">
    <property type="entry name" value="SH3_retrovirus"/>
    <property type="match status" value="1"/>
</dbReference>
<dbReference type="GO" id="GO:0003676">
    <property type="term" value="F:nucleic acid binding"/>
    <property type="evidence" value="ECO:0007669"/>
    <property type="project" value="InterPro"/>
</dbReference>
<dbReference type="Proteomes" id="UP000289340">
    <property type="component" value="Chromosome 19"/>
</dbReference>
<dbReference type="InterPro" id="IPR012337">
    <property type="entry name" value="RNaseH-like_sf"/>
</dbReference>
<name>A0A445FGE7_GLYSO</name>
<protein>
    <submittedName>
        <fullName evidence="2">Retrovirus-related Pol polyprotein from transposon TNT 1-94</fullName>
    </submittedName>
</protein>
<dbReference type="InterPro" id="IPR001584">
    <property type="entry name" value="Integrase_cat-core"/>
</dbReference>
<dbReference type="PANTHER" id="PTHR42648:SF22">
    <property type="entry name" value="REVERSE TRANSCRIPTASE TY1_COPIA-TYPE DOMAIN-CONTAINING PROTEIN"/>
    <property type="match status" value="1"/>
</dbReference>
<evidence type="ECO:0000313" key="3">
    <source>
        <dbReference type="Proteomes" id="UP000289340"/>
    </source>
</evidence>
<dbReference type="Gene3D" id="3.30.420.10">
    <property type="entry name" value="Ribonuclease H-like superfamily/Ribonuclease H"/>
    <property type="match status" value="1"/>
</dbReference>